<keyword evidence="2" id="KW-0175">Coiled coil</keyword>
<dbReference type="SMART" id="SM00448">
    <property type="entry name" value="REC"/>
    <property type="match status" value="1"/>
</dbReference>
<gene>
    <name evidence="5" type="ORF">JJB74_24940</name>
</gene>
<reference evidence="5" key="1">
    <citation type="submission" date="2021-01" db="EMBL/GenBank/DDBJ databases">
        <title>Genome sequence of strain Noviherbaspirillum sp. DKR-6.</title>
        <authorList>
            <person name="Chaudhary D.K."/>
        </authorList>
    </citation>
    <scope>NUCLEOTIDE SEQUENCE</scope>
    <source>
        <strain evidence="5">DKR-6</strain>
    </source>
</reference>
<dbReference type="GO" id="GO:0003824">
    <property type="term" value="F:catalytic activity"/>
    <property type="evidence" value="ECO:0007669"/>
    <property type="project" value="UniProtKB-ARBA"/>
</dbReference>
<dbReference type="Pfam" id="PF00072">
    <property type="entry name" value="Response_reg"/>
    <property type="match status" value="1"/>
</dbReference>
<proteinExistence type="predicted"/>
<dbReference type="PANTHER" id="PTHR46663:SF3">
    <property type="entry name" value="SLL0267 PROTEIN"/>
    <property type="match status" value="1"/>
</dbReference>
<keyword evidence="6" id="KW-1185">Reference proteome</keyword>
<feature type="coiled-coil region" evidence="2">
    <location>
        <begin position="183"/>
        <end position="210"/>
    </location>
</feature>
<dbReference type="InterPro" id="IPR052163">
    <property type="entry name" value="DGC-Regulatory_Protein"/>
</dbReference>
<dbReference type="SUPFAM" id="SSF52172">
    <property type="entry name" value="CheY-like"/>
    <property type="match status" value="1"/>
</dbReference>
<dbReference type="NCBIfam" id="TIGR00254">
    <property type="entry name" value="GGDEF"/>
    <property type="match status" value="1"/>
</dbReference>
<evidence type="ECO:0000259" key="3">
    <source>
        <dbReference type="PROSITE" id="PS50110"/>
    </source>
</evidence>
<dbReference type="InterPro" id="IPR043128">
    <property type="entry name" value="Rev_trsase/Diguanyl_cyclase"/>
</dbReference>
<dbReference type="PROSITE" id="PS50110">
    <property type="entry name" value="RESPONSE_REGULATORY"/>
    <property type="match status" value="1"/>
</dbReference>
<dbReference type="FunFam" id="3.30.70.270:FF:000001">
    <property type="entry name" value="Diguanylate cyclase domain protein"/>
    <property type="match status" value="1"/>
</dbReference>
<dbReference type="InterPro" id="IPR000160">
    <property type="entry name" value="GGDEF_dom"/>
</dbReference>
<dbReference type="InterPro" id="IPR001789">
    <property type="entry name" value="Sig_transdc_resp-reg_receiver"/>
</dbReference>
<comment type="caution">
    <text evidence="5">The sequence shown here is derived from an EMBL/GenBank/DDBJ whole genome shotgun (WGS) entry which is preliminary data.</text>
</comment>
<feature type="domain" description="GGDEF" evidence="4">
    <location>
        <begin position="205"/>
        <end position="338"/>
    </location>
</feature>
<keyword evidence="1" id="KW-0597">Phosphoprotein</keyword>
<dbReference type="SMART" id="SM00267">
    <property type="entry name" value="GGDEF"/>
    <property type="match status" value="1"/>
</dbReference>
<dbReference type="AlphaFoldDB" id="A0A934SW24"/>
<dbReference type="RefSeq" id="WP_200596546.1">
    <property type="nucleotide sequence ID" value="NZ_JAEPBG010000015.1"/>
</dbReference>
<feature type="modified residue" description="4-aspartylphosphate" evidence="1">
    <location>
        <position position="90"/>
    </location>
</feature>
<sequence length="340" mass="38179">MIHCKKSTNEQGASWYSLRPTSIEIGLPDMIGIDAIHDGHILIVDDQPGNVTALTGLLVANGYRRISTTTNGRAVAAMHRAHRYDLILLDMHMPDITGLEVMKQLRAADPEHYLPVIVVTGDQHSRIAALEAGARDFIMKPYDFVELDARIRNTMEVRLLYKAVDESRRLMEQQAQHDALTGLPNRRLLLDRLENTLEQARRQQRQVGLLYMDLDGFKEVNDRYGHACGDRLLVQVAERVRNAVRRADTVARIGGDEFIVLLPEVCDVRDAERPAEKLLNVLREPFAMPEGDVQISGSIGMALYPDNGDDMERLIASADTALYSAKRAGKSRYEIARSLQ</sequence>
<dbReference type="EMBL" id="JAEPBG010000015">
    <property type="protein sequence ID" value="MBK4737881.1"/>
    <property type="molecule type" value="Genomic_DNA"/>
</dbReference>
<evidence type="ECO:0000256" key="2">
    <source>
        <dbReference type="SAM" id="Coils"/>
    </source>
</evidence>
<dbReference type="GO" id="GO:0000160">
    <property type="term" value="P:phosphorelay signal transduction system"/>
    <property type="evidence" value="ECO:0007669"/>
    <property type="project" value="InterPro"/>
</dbReference>
<name>A0A934SW24_9BURK</name>
<evidence type="ECO:0000259" key="4">
    <source>
        <dbReference type="PROSITE" id="PS50887"/>
    </source>
</evidence>
<dbReference type="Proteomes" id="UP000622890">
    <property type="component" value="Unassembled WGS sequence"/>
</dbReference>
<dbReference type="SUPFAM" id="SSF55073">
    <property type="entry name" value="Nucleotide cyclase"/>
    <property type="match status" value="1"/>
</dbReference>
<dbReference type="PROSITE" id="PS50887">
    <property type="entry name" value="GGDEF"/>
    <property type="match status" value="1"/>
</dbReference>
<evidence type="ECO:0000313" key="5">
    <source>
        <dbReference type="EMBL" id="MBK4737881.1"/>
    </source>
</evidence>
<dbReference type="InterPro" id="IPR029787">
    <property type="entry name" value="Nucleotide_cyclase"/>
</dbReference>
<protein>
    <submittedName>
        <fullName evidence="5">Diguanylate cyclase</fullName>
    </submittedName>
</protein>
<accession>A0A934SW24</accession>
<dbReference type="CDD" id="cd01949">
    <property type="entry name" value="GGDEF"/>
    <property type="match status" value="1"/>
</dbReference>
<organism evidence="5 6">
    <name type="scientific">Noviherbaspirillum pedocola</name>
    <dbReference type="NCBI Taxonomy" id="2801341"/>
    <lineage>
        <taxon>Bacteria</taxon>
        <taxon>Pseudomonadati</taxon>
        <taxon>Pseudomonadota</taxon>
        <taxon>Betaproteobacteria</taxon>
        <taxon>Burkholderiales</taxon>
        <taxon>Oxalobacteraceae</taxon>
        <taxon>Noviherbaspirillum</taxon>
    </lineage>
</organism>
<dbReference type="Gene3D" id="3.40.50.2300">
    <property type="match status" value="1"/>
</dbReference>
<evidence type="ECO:0000256" key="1">
    <source>
        <dbReference type="PROSITE-ProRule" id="PRU00169"/>
    </source>
</evidence>
<dbReference type="Pfam" id="PF00990">
    <property type="entry name" value="GGDEF"/>
    <property type="match status" value="1"/>
</dbReference>
<dbReference type="Gene3D" id="3.30.70.270">
    <property type="match status" value="1"/>
</dbReference>
<dbReference type="PANTHER" id="PTHR46663">
    <property type="entry name" value="DIGUANYLATE CYCLASE DGCT-RELATED"/>
    <property type="match status" value="1"/>
</dbReference>
<evidence type="ECO:0000313" key="6">
    <source>
        <dbReference type="Proteomes" id="UP000622890"/>
    </source>
</evidence>
<feature type="domain" description="Response regulatory" evidence="3">
    <location>
        <begin position="40"/>
        <end position="155"/>
    </location>
</feature>
<dbReference type="InterPro" id="IPR011006">
    <property type="entry name" value="CheY-like_superfamily"/>
</dbReference>